<proteinExistence type="predicted"/>
<dbReference type="EMBL" id="JADEXG010000035">
    <property type="protein sequence ID" value="MBE9078559.1"/>
    <property type="molecule type" value="Genomic_DNA"/>
</dbReference>
<sequence>MNLSYRGIQYQATPASAQVIETGAVGHYRGATYPLRRAVNAAQPHPAGLKYRGAEVH</sequence>
<evidence type="ECO:0000313" key="2">
    <source>
        <dbReference type="Proteomes" id="UP000636505"/>
    </source>
</evidence>
<reference evidence="1" key="1">
    <citation type="submission" date="2020-10" db="EMBL/GenBank/DDBJ databases">
        <authorList>
            <person name="Castelo-Branco R."/>
            <person name="Eusebio N."/>
            <person name="Adriana R."/>
            <person name="Vieira A."/>
            <person name="Brugerolle De Fraissinette N."/>
            <person name="Rezende De Castro R."/>
            <person name="Schneider M.P."/>
            <person name="Vasconcelos V."/>
            <person name="Leao P.N."/>
        </authorList>
    </citation>
    <scope>NUCLEOTIDE SEQUENCE</scope>
    <source>
        <strain evidence="1">LEGE 07310</strain>
    </source>
</reference>
<keyword evidence="2" id="KW-1185">Reference proteome</keyword>
<organism evidence="1 2">
    <name type="scientific">Vasconcelosia minhoensis LEGE 07310</name>
    <dbReference type="NCBI Taxonomy" id="915328"/>
    <lineage>
        <taxon>Bacteria</taxon>
        <taxon>Bacillati</taxon>
        <taxon>Cyanobacteriota</taxon>
        <taxon>Cyanophyceae</taxon>
        <taxon>Nodosilineales</taxon>
        <taxon>Cymatolegaceae</taxon>
        <taxon>Vasconcelosia</taxon>
        <taxon>Vasconcelosia minhoensis</taxon>
    </lineage>
</organism>
<dbReference type="InterPro" id="IPR025458">
    <property type="entry name" value="DUF4278"/>
</dbReference>
<comment type="caution">
    <text evidence="1">The sequence shown here is derived from an EMBL/GenBank/DDBJ whole genome shotgun (WGS) entry which is preliminary data.</text>
</comment>
<dbReference type="AlphaFoldDB" id="A0A8J7DRH6"/>
<gene>
    <name evidence="1" type="ORF">IQ241_14860</name>
</gene>
<name>A0A8J7DRH6_9CYAN</name>
<dbReference type="Proteomes" id="UP000636505">
    <property type="component" value="Unassembled WGS sequence"/>
</dbReference>
<dbReference type="Pfam" id="PF14105">
    <property type="entry name" value="DUF4278"/>
    <property type="match status" value="1"/>
</dbReference>
<evidence type="ECO:0000313" key="1">
    <source>
        <dbReference type="EMBL" id="MBE9078559.1"/>
    </source>
</evidence>
<accession>A0A8J7DRH6</accession>
<protein>
    <submittedName>
        <fullName evidence="1">DUF4278 domain-containing protein</fullName>
    </submittedName>
</protein>
<dbReference type="RefSeq" id="WP_193908526.1">
    <property type="nucleotide sequence ID" value="NZ_JADEXG010000035.1"/>
</dbReference>